<comment type="caution">
    <text evidence="12">The sequence shown here is derived from an EMBL/GenBank/DDBJ whole genome shotgun (WGS) entry which is preliminary data.</text>
</comment>
<accession>A0A8S1REV9</accession>
<evidence type="ECO:0000256" key="10">
    <source>
        <dbReference type="ARBA" id="ARBA00023242"/>
    </source>
</evidence>
<dbReference type="EC" id="2.3.2.27" evidence="6"/>
<dbReference type="GO" id="GO:0006511">
    <property type="term" value="P:ubiquitin-dependent protein catabolic process"/>
    <property type="evidence" value="ECO:0007669"/>
    <property type="project" value="InterPro"/>
</dbReference>
<evidence type="ECO:0000256" key="5">
    <source>
        <dbReference type="ARBA" id="ARBA00007434"/>
    </source>
</evidence>
<evidence type="ECO:0000256" key="6">
    <source>
        <dbReference type="ARBA" id="ARBA00012483"/>
    </source>
</evidence>
<dbReference type="InterPro" id="IPR019474">
    <property type="entry name" value="Ub_conjug_fac_E4_core"/>
</dbReference>
<dbReference type="EMBL" id="CAJJDN010000157">
    <property type="protein sequence ID" value="CAD8125225.1"/>
    <property type="molecule type" value="Genomic_DNA"/>
</dbReference>
<dbReference type="GO" id="GO:0036503">
    <property type="term" value="P:ERAD pathway"/>
    <property type="evidence" value="ECO:0007669"/>
    <property type="project" value="InterPro"/>
</dbReference>
<dbReference type="InterPro" id="IPR003613">
    <property type="entry name" value="Ubox_domain"/>
</dbReference>
<keyword evidence="8" id="KW-0808">Transferase</keyword>
<dbReference type="FunFam" id="3.30.40.10:FF:000055">
    <property type="entry name" value="Ubiquitin conjugation factor e4 a"/>
    <property type="match status" value="1"/>
</dbReference>
<dbReference type="InterPro" id="IPR045132">
    <property type="entry name" value="UBE4"/>
</dbReference>
<evidence type="ECO:0000256" key="4">
    <source>
        <dbReference type="ARBA" id="ARBA00004906"/>
    </source>
</evidence>
<gene>
    <name evidence="12" type="ORF">PSON_ATCC_30995.1.T1570060</name>
</gene>
<proteinExistence type="inferred from homology"/>
<feature type="domain" description="U-box" evidence="11">
    <location>
        <begin position="98"/>
        <end position="172"/>
    </location>
</feature>
<evidence type="ECO:0000313" key="12">
    <source>
        <dbReference type="EMBL" id="CAD8125225.1"/>
    </source>
</evidence>
<evidence type="ECO:0000313" key="13">
    <source>
        <dbReference type="Proteomes" id="UP000692954"/>
    </source>
</evidence>
<dbReference type="GO" id="GO:0000209">
    <property type="term" value="P:protein polyubiquitination"/>
    <property type="evidence" value="ECO:0007669"/>
    <property type="project" value="TreeGrafter"/>
</dbReference>
<comment type="pathway">
    <text evidence="4">Protein modification; protein ubiquitination.</text>
</comment>
<dbReference type="PROSITE" id="PS51698">
    <property type="entry name" value="U_BOX"/>
    <property type="match status" value="1"/>
</dbReference>
<dbReference type="AlphaFoldDB" id="A0A8S1REV9"/>
<sequence length="182" mass="21913">MNSSIFNRNELKINPQNISNNIVEIFINLKNESIFWDEIALNNSSLQREILNQLGQKLKYQRQFPAYKIEEFYKILDNLEYIKSDYNQIMLDLSKDRSREERYIDCLTNLLMSDPVMLPNSKQIVDRVTIKRLLIKKQEDPFDRSFLSEDMLVEQNELKQEIKQYIESKKQEMRLLRQGQQQ</sequence>
<dbReference type="PANTHER" id="PTHR13931:SF2">
    <property type="entry name" value="UBIQUITIN CONJUGATION FACTOR E4 B"/>
    <property type="match status" value="1"/>
</dbReference>
<keyword evidence="13" id="KW-1185">Reference proteome</keyword>
<dbReference type="SMART" id="SM00504">
    <property type="entry name" value="Ubox"/>
    <property type="match status" value="1"/>
</dbReference>
<dbReference type="Proteomes" id="UP000692954">
    <property type="component" value="Unassembled WGS sequence"/>
</dbReference>
<evidence type="ECO:0000256" key="8">
    <source>
        <dbReference type="ARBA" id="ARBA00022679"/>
    </source>
</evidence>
<dbReference type="GO" id="GO:0005737">
    <property type="term" value="C:cytoplasm"/>
    <property type="evidence" value="ECO:0007669"/>
    <property type="project" value="UniProtKB-SubCell"/>
</dbReference>
<dbReference type="GO" id="GO:0005634">
    <property type="term" value="C:nucleus"/>
    <property type="evidence" value="ECO:0007669"/>
    <property type="project" value="UniProtKB-SubCell"/>
</dbReference>
<evidence type="ECO:0000256" key="2">
    <source>
        <dbReference type="ARBA" id="ARBA00004123"/>
    </source>
</evidence>
<evidence type="ECO:0000256" key="7">
    <source>
        <dbReference type="ARBA" id="ARBA00022490"/>
    </source>
</evidence>
<comment type="catalytic activity">
    <reaction evidence="1">
        <text>S-ubiquitinyl-[E2 ubiquitin-conjugating enzyme]-L-cysteine + [acceptor protein]-L-lysine = [E2 ubiquitin-conjugating enzyme]-L-cysteine + N(6)-ubiquitinyl-[acceptor protein]-L-lysine.</text>
        <dbReference type="EC" id="2.3.2.27"/>
    </reaction>
</comment>
<evidence type="ECO:0000259" key="11">
    <source>
        <dbReference type="PROSITE" id="PS51698"/>
    </source>
</evidence>
<organism evidence="12 13">
    <name type="scientific">Paramecium sonneborni</name>
    <dbReference type="NCBI Taxonomy" id="65129"/>
    <lineage>
        <taxon>Eukaryota</taxon>
        <taxon>Sar</taxon>
        <taxon>Alveolata</taxon>
        <taxon>Ciliophora</taxon>
        <taxon>Intramacronucleata</taxon>
        <taxon>Oligohymenophorea</taxon>
        <taxon>Peniculida</taxon>
        <taxon>Parameciidae</taxon>
        <taxon>Paramecium</taxon>
    </lineage>
</organism>
<dbReference type="GO" id="GO:0000151">
    <property type="term" value="C:ubiquitin ligase complex"/>
    <property type="evidence" value="ECO:0007669"/>
    <property type="project" value="InterPro"/>
</dbReference>
<dbReference type="OrthoDB" id="312224at2759"/>
<comment type="subcellular location">
    <subcellularLocation>
        <location evidence="3">Cytoplasm</location>
    </subcellularLocation>
    <subcellularLocation>
        <location evidence="2">Nucleus</location>
    </subcellularLocation>
</comment>
<evidence type="ECO:0000256" key="9">
    <source>
        <dbReference type="ARBA" id="ARBA00022786"/>
    </source>
</evidence>
<name>A0A8S1REV9_9CILI</name>
<dbReference type="Pfam" id="PF04564">
    <property type="entry name" value="U-box"/>
    <property type="match status" value="1"/>
</dbReference>
<reference evidence="12" key="1">
    <citation type="submission" date="2021-01" db="EMBL/GenBank/DDBJ databases">
        <authorList>
            <consortium name="Genoscope - CEA"/>
            <person name="William W."/>
        </authorList>
    </citation>
    <scope>NUCLEOTIDE SEQUENCE</scope>
</reference>
<dbReference type="Pfam" id="PF10408">
    <property type="entry name" value="Ufd2P_core"/>
    <property type="match status" value="1"/>
</dbReference>
<keyword evidence="9" id="KW-0833">Ubl conjugation pathway</keyword>
<evidence type="ECO:0000256" key="1">
    <source>
        <dbReference type="ARBA" id="ARBA00000900"/>
    </source>
</evidence>
<keyword evidence="10" id="KW-0539">Nucleus</keyword>
<evidence type="ECO:0000256" key="3">
    <source>
        <dbReference type="ARBA" id="ARBA00004496"/>
    </source>
</evidence>
<dbReference type="GO" id="GO:0034450">
    <property type="term" value="F:ubiquitin-ubiquitin ligase activity"/>
    <property type="evidence" value="ECO:0007669"/>
    <property type="project" value="InterPro"/>
</dbReference>
<dbReference type="PANTHER" id="PTHR13931">
    <property type="entry name" value="UBIQUITINATION FACTOR E4"/>
    <property type="match status" value="1"/>
</dbReference>
<keyword evidence="7" id="KW-0963">Cytoplasm</keyword>
<protein>
    <recommendedName>
        <fullName evidence="6">RING-type E3 ubiquitin transferase</fullName>
        <ecNumber evidence="6">2.3.2.27</ecNumber>
    </recommendedName>
</protein>
<comment type="similarity">
    <text evidence="5">Belongs to the ubiquitin conjugation factor E4 family.</text>
</comment>